<organism evidence="3 4">
    <name type="scientific">Diaporthe vaccinii</name>
    <dbReference type="NCBI Taxonomy" id="105482"/>
    <lineage>
        <taxon>Eukaryota</taxon>
        <taxon>Fungi</taxon>
        <taxon>Dikarya</taxon>
        <taxon>Ascomycota</taxon>
        <taxon>Pezizomycotina</taxon>
        <taxon>Sordariomycetes</taxon>
        <taxon>Sordariomycetidae</taxon>
        <taxon>Diaporthales</taxon>
        <taxon>Diaporthaceae</taxon>
        <taxon>Diaporthe</taxon>
        <taxon>Diaporthe eres species complex</taxon>
    </lineage>
</organism>
<evidence type="ECO:0000256" key="2">
    <source>
        <dbReference type="SAM" id="Phobius"/>
    </source>
</evidence>
<keyword evidence="2" id="KW-0472">Membrane</keyword>
<feature type="transmembrane region" description="Helical" evidence="2">
    <location>
        <begin position="136"/>
        <end position="156"/>
    </location>
</feature>
<evidence type="ECO:0008006" key="5">
    <source>
        <dbReference type="Google" id="ProtNLM"/>
    </source>
</evidence>
<dbReference type="InterPro" id="IPR052337">
    <property type="entry name" value="SAT4-like"/>
</dbReference>
<keyword evidence="4" id="KW-1185">Reference proteome</keyword>
<feature type="transmembrane region" description="Helical" evidence="2">
    <location>
        <begin position="36"/>
        <end position="56"/>
    </location>
</feature>
<protein>
    <recommendedName>
        <fullName evidence="5">Integral membrane protein</fullName>
    </recommendedName>
</protein>
<comment type="caution">
    <text evidence="3">The sequence shown here is derived from an EMBL/GenBank/DDBJ whole genome shotgun (WGS) entry which is preliminary data.</text>
</comment>
<evidence type="ECO:0000313" key="3">
    <source>
        <dbReference type="EMBL" id="KAL2276580.1"/>
    </source>
</evidence>
<name>A0ABR4E2F3_9PEZI</name>
<keyword evidence="2" id="KW-1133">Transmembrane helix</keyword>
<evidence type="ECO:0000256" key="1">
    <source>
        <dbReference type="SAM" id="MobiDB-lite"/>
    </source>
</evidence>
<accession>A0ABR4E2F3</accession>
<dbReference type="PANTHER" id="PTHR33048:SF47">
    <property type="entry name" value="INTEGRAL MEMBRANE PROTEIN-RELATED"/>
    <property type="match status" value="1"/>
</dbReference>
<feature type="transmembrane region" description="Helical" evidence="2">
    <location>
        <begin position="68"/>
        <end position="86"/>
    </location>
</feature>
<dbReference type="PANTHER" id="PTHR33048">
    <property type="entry name" value="PTH11-LIKE INTEGRAL MEMBRANE PROTEIN (AFU_ORTHOLOGUE AFUA_5G11245)"/>
    <property type="match status" value="1"/>
</dbReference>
<sequence length="335" mass="37832">MASDMVQRYLHSPASIPPDGTVANLENPPKHNTGPLVLLVLCLVLTVVFGVARAYSRIFVVKNLRIEDYLGLLAFLSYTIVVYSYLRFWTNVGFFVHMWDLPGSALVEVGYDGFIHCNGLRLCATLCKNGHSLGNGIFVVFSVGLLVIVTSVGRLVGIVTMDYPAVFTDVFDTSYQFGIELEWCIAEVTCVMLVFCVPALPKMISEHSVLLTSRITDVWRSWTRRGRGRRASKSTNSTKNWKQEQAWPRLTSDHPDSRERIIDEECLQTKHTRTSLIELPRMNDQYLEFNRGAAPQGIPQYAGVGIVKTVDVYYHDGGNMTANQFFQQQHPWMKN</sequence>
<reference evidence="3 4" key="1">
    <citation type="submission" date="2024-03" db="EMBL/GenBank/DDBJ databases">
        <title>A high-quality draft genome sequence of Diaporthe vaccinii, a causative agent of upright dieback and viscid rot disease in cranberry plants.</title>
        <authorList>
            <person name="Sarrasin M."/>
            <person name="Lang B.F."/>
            <person name="Burger G."/>
        </authorList>
    </citation>
    <scope>NUCLEOTIDE SEQUENCE [LARGE SCALE GENOMIC DNA]</scope>
    <source>
        <strain evidence="3 4">IS7</strain>
    </source>
</reference>
<evidence type="ECO:0000313" key="4">
    <source>
        <dbReference type="Proteomes" id="UP001600888"/>
    </source>
</evidence>
<feature type="region of interest" description="Disordered" evidence="1">
    <location>
        <begin position="229"/>
        <end position="254"/>
    </location>
</feature>
<keyword evidence="2" id="KW-0812">Transmembrane</keyword>
<proteinExistence type="predicted"/>
<dbReference type="EMBL" id="JBAWTH010000110">
    <property type="protein sequence ID" value="KAL2276580.1"/>
    <property type="molecule type" value="Genomic_DNA"/>
</dbReference>
<gene>
    <name evidence="3" type="ORF">FJTKL_00754</name>
</gene>
<dbReference type="Proteomes" id="UP001600888">
    <property type="component" value="Unassembled WGS sequence"/>
</dbReference>